<dbReference type="STRING" id="406100.SAMN04488052_10335"/>
<dbReference type="Pfam" id="PF03924">
    <property type="entry name" value="CHASE"/>
    <property type="match status" value="1"/>
</dbReference>
<proteinExistence type="predicted"/>
<name>A0A1H8SJP1_9GAMM</name>
<keyword evidence="4" id="KW-1133">Transmembrane helix</keyword>
<evidence type="ECO:0000259" key="7">
    <source>
        <dbReference type="PROSITE" id="PS50887"/>
    </source>
</evidence>
<evidence type="ECO:0000259" key="6">
    <source>
        <dbReference type="PROSITE" id="PS50839"/>
    </source>
</evidence>
<protein>
    <submittedName>
        <fullName evidence="8">Diguanylate cyclase (GGDEF) domain-containing protein</fullName>
    </submittedName>
</protein>
<organism evidence="8 9">
    <name type="scientific">Aquisalimonas asiatica</name>
    <dbReference type="NCBI Taxonomy" id="406100"/>
    <lineage>
        <taxon>Bacteria</taxon>
        <taxon>Pseudomonadati</taxon>
        <taxon>Pseudomonadota</taxon>
        <taxon>Gammaproteobacteria</taxon>
        <taxon>Chromatiales</taxon>
        <taxon>Ectothiorhodospiraceae</taxon>
        <taxon>Aquisalimonas</taxon>
    </lineage>
</organism>
<feature type="domain" description="CHASE" evidence="6">
    <location>
        <begin position="96"/>
        <end position="231"/>
    </location>
</feature>
<dbReference type="PANTHER" id="PTHR46663:SF2">
    <property type="entry name" value="GGDEF DOMAIN-CONTAINING PROTEIN"/>
    <property type="match status" value="1"/>
</dbReference>
<dbReference type="SMART" id="SM00267">
    <property type="entry name" value="GGDEF"/>
    <property type="match status" value="1"/>
</dbReference>
<gene>
    <name evidence="8" type="ORF">SAMN04488052_10335</name>
</gene>
<dbReference type="NCBIfam" id="TIGR00254">
    <property type="entry name" value="GGDEF"/>
    <property type="match status" value="1"/>
</dbReference>
<dbReference type="Gene3D" id="3.30.450.20">
    <property type="entry name" value="PAS domain"/>
    <property type="match status" value="1"/>
</dbReference>
<dbReference type="FunFam" id="3.30.70.270:FF:000001">
    <property type="entry name" value="Diguanylate cyclase domain protein"/>
    <property type="match status" value="1"/>
</dbReference>
<dbReference type="GO" id="GO:0003824">
    <property type="term" value="F:catalytic activity"/>
    <property type="evidence" value="ECO:0007669"/>
    <property type="project" value="UniProtKB-ARBA"/>
</dbReference>
<evidence type="ECO:0000256" key="4">
    <source>
        <dbReference type="ARBA" id="ARBA00022989"/>
    </source>
</evidence>
<dbReference type="InterPro" id="IPR035965">
    <property type="entry name" value="PAS-like_dom_sf"/>
</dbReference>
<sequence length="592" mass="64141">MAGVVGAVLGAGALAVDRVASERAQEEARNAVLTEAGNLRARLEGELNATIFMVKGLARFAGANPDLSWHDFAAMAERMVTGESHVRNVGLAPGDVVSYMYPLAGNQEALGLDIAEHPEQRRSLDRMKAEGRAVVAGPMTLAQGDEALIVRAPVTLNDGSYWGAATVPVSHESLLESAGLLPLEGRALNVALRGRDGTGSEGEVFFGSEEVFRADPVLLDISFQNDAWQLAAVPAAGWAAYSALPYWARLTGAFLVLATSAVAGVLTYQAQRLRHVTRRLEAMIAAVPDIGFVIDDQGRYLEAFGGRERQLYHDGSGLVGHSFDDIMDEAAARHFRGAVRRAIDSGQLVTLEHPVNVEDLPQLGRRDGPSGKQWFQARIFPLPEGLERRPCVLWLAYNITDQYQARQAAREQEERIRHLALHDHLTGLANRTLFLDRLGHAIARAEREEYRLALLFIDLDRFKPVNDAHGHHVGDSVLQEIARRLQDTVRSLDTVVRHGGDEFVVLLPRIDTEADAGNAAARILDALKRPLLIEGLELRIGGSIGIGLYPDHGTDADALQHVADDAMYDAKAAGGSTYRFAGGAMVTTPSGP</sequence>
<dbReference type="InterPro" id="IPR013656">
    <property type="entry name" value="PAS_4"/>
</dbReference>
<dbReference type="InterPro" id="IPR006189">
    <property type="entry name" value="CHASE_dom"/>
</dbReference>
<dbReference type="Gene3D" id="3.30.70.270">
    <property type="match status" value="1"/>
</dbReference>
<evidence type="ECO:0000256" key="5">
    <source>
        <dbReference type="ARBA" id="ARBA00023136"/>
    </source>
</evidence>
<dbReference type="PROSITE" id="PS50839">
    <property type="entry name" value="CHASE"/>
    <property type="match status" value="1"/>
</dbReference>
<dbReference type="InterPro" id="IPR042240">
    <property type="entry name" value="CHASE_sf"/>
</dbReference>
<dbReference type="GO" id="GO:0016020">
    <property type="term" value="C:membrane"/>
    <property type="evidence" value="ECO:0007669"/>
    <property type="project" value="UniProtKB-SubCell"/>
</dbReference>
<feature type="domain" description="GGDEF" evidence="7">
    <location>
        <begin position="450"/>
        <end position="583"/>
    </location>
</feature>
<dbReference type="InterPro" id="IPR000160">
    <property type="entry name" value="GGDEF_dom"/>
</dbReference>
<dbReference type="InterPro" id="IPR043128">
    <property type="entry name" value="Rev_trsase/Diguanyl_cyclase"/>
</dbReference>
<dbReference type="PANTHER" id="PTHR46663">
    <property type="entry name" value="DIGUANYLATE CYCLASE DGCT-RELATED"/>
    <property type="match status" value="1"/>
</dbReference>
<keyword evidence="9" id="KW-1185">Reference proteome</keyword>
<dbReference type="EMBL" id="FOEG01000003">
    <property type="protein sequence ID" value="SEO79219.1"/>
    <property type="molecule type" value="Genomic_DNA"/>
</dbReference>
<keyword evidence="5" id="KW-0472">Membrane</keyword>
<dbReference type="InterPro" id="IPR029787">
    <property type="entry name" value="Nucleotide_cyclase"/>
</dbReference>
<dbReference type="Pfam" id="PF08448">
    <property type="entry name" value="PAS_4"/>
    <property type="match status" value="1"/>
</dbReference>
<evidence type="ECO:0000256" key="1">
    <source>
        <dbReference type="ARBA" id="ARBA00001946"/>
    </source>
</evidence>
<dbReference type="AlphaFoldDB" id="A0A1H8SJP1"/>
<dbReference type="PROSITE" id="PS50887">
    <property type="entry name" value="GGDEF"/>
    <property type="match status" value="1"/>
</dbReference>
<dbReference type="CDD" id="cd01949">
    <property type="entry name" value="GGDEF"/>
    <property type="match status" value="1"/>
</dbReference>
<dbReference type="Proteomes" id="UP000199657">
    <property type="component" value="Unassembled WGS sequence"/>
</dbReference>
<dbReference type="SUPFAM" id="SSF55785">
    <property type="entry name" value="PYP-like sensor domain (PAS domain)"/>
    <property type="match status" value="1"/>
</dbReference>
<dbReference type="InterPro" id="IPR052163">
    <property type="entry name" value="DGC-Regulatory_Protein"/>
</dbReference>
<evidence type="ECO:0000313" key="8">
    <source>
        <dbReference type="EMBL" id="SEO79219.1"/>
    </source>
</evidence>
<reference evidence="8 9" key="1">
    <citation type="submission" date="2016-10" db="EMBL/GenBank/DDBJ databases">
        <authorList>
            <person name="de Groot N.N."/>
        </authorList>
    </citation>
    <scope>NUCLEOTIDE SEQUENCE [LARGE SCALE GENOMIC DNA]</scope>
    <source>
        <strain evidence="8 9">CGMCC 1.6291</strain>
    </source>
</reference>
<dbReference type="Gene3D" id="3.30.450.350">
    <property type="entry name" value="CHASE domain"/>
    <property type="match status" value="1"/>
</dbReference>
<evidence type="ECO:0000256" key="2">
    <source>
        <dbReference type="ARBA" id="ARBA00004370"/>
    </source>
</evidence>
<dbReference type="SMART" id="SM01079">
    <property type="entry name" value="CHASE"/>
    <property type="match status" value="1"/>
</dbReference>
<comment type="subcellular location">
    <subcellularLocation>
        <location evidence="2">Membrane</location>
    </subcellularLocation>
</comment>
<dbReference type="SUPFAM" id="SSF55073">
    <property type="entry name" value="Nucleotide cyclase"/>
    <property type="match status" value="1"/>
</dbReference>
<dbReference type="Pfam" id="PF00990">
    <property type="entry name" value="GGDEF"/>
    <property type="match status" value="1"/>
</dbReference>
<keyword evidence="3" id="KW-0812">Transmembrane</keyword>
<evidence type="ECO:0000256" key="3">
    <source>
        <dbReference type="ARBA" id="ARBA00022692"/>
    </source>
</evidence>
<evidence type="ECO:0000313" key="9">
    <source>
        <dbReference type="Proteomes" id="UP000199657"/>
    </source>
</evidence>
<dbReference type="GO" id="GO:0007165">
    <property type="term" value="P:signal transduction"/>
    <property type="evidence" value="ECO:0007669"/>
    <property type="project" value="UniProtKB-ARBA"/>
</dbReference>
<accession>A0A1H8SJP1</accession>
<comment type="cofactor">
    <cofactor evidence="1">
        <name>Mg(2+)</name>
        <dbReference type="ChEBI" id="CHEBI:18420"/>
    </cofactor>
</comment>